<reference evidence="6 7" key="1">
    <citation type="submission" date="2019-10" db="EMBL/GenBank/DDBJ databases">
        <title>Whole genome shotgun sequence of Acrocarpospora macrocephala NBRC 16266.</title>
        <authorList>
            <person name="Ichikawa N."/>
            <person name="Kimura A."/>
            <person name="Kitahashi Y."/>
            <person name="Komaki H."/>
            <person name="Oguchi A."/>
        </authorList>
    </citation>
    <scope>NUCLEOTIDE SEQUENCE [LARGE SCALE GENOMIC DNA]</scope>
    <source>
        <strain evidence="6 7">NBRC 16266</strain>
    </source>
</reference>
<dbReference type="PANTHER" id="PTHR30055:SF234">
    <property type="entry name" value="HTH-TYPE TRANSCRIPTIONAL REGULATOR BETI"/>
    <property type="match status" value="1"/>
</dbReference>
<dbReference type="PANTHER" id="PTHR30055">
    <property type="entry name" value="HTH-TYPE TRANSCRIPTIONAL REGULATOR RUTR"/>
    <property type="match status" value="1"/>
</dbReference>
<gene>
    <name evidence="6" type="ORF">Amac_007200</name>
</gene>
<dbReference type="Pfam" id="PF00440">
    <property type="entry name" value="TetR_N"/>
    <property type="match status" value="2"/>
</dbReference>
<dbReference type="AlphaFoldDB" id="A0A5M3WDG7"/>
<protein>
    <submittedName>
        <fullName evidence="6">TetR family transcriptional regulator</fullName>
    </submittedName>
</protein>
<dbReference type="InterPro" id="IPR009057">
    <property type="entry name" value="Homeodomain-like_sf"/>
</dbReference>
<evidence type="ECO:0000256" key="1">
    <source>
        <dbReference type="ARBA" id="ARBA00023015"/>
    </source>
</evidence>
<keyword evidence="2 4" id="KW-0238">DNA-binding</keyword>
<dbReference type="InterPro" id="IPR023772">
    <property type="entry name" value="DNA-bd_HTH_TetR-type_CS"/>
</dbReference>
<evidence type="ECO:0000313" key="6">
    <source>
        <dbReference type="EMBL" id="GES07125.1"/>
    </source>
</evidence>
<keyword evidence="1" id="KW-0805">Transcription regulation</keyword>
<dbReference type="EMBL" id="BLAE01000005">
    <property type="protein sequence ID" value="GES07125.1"/>
    <property type="molecule type" value="Genomic_DNA"/>
</dbReference>
<feature type="domain" description="HTH tetR-type" evidence="5">
    <location>
        <begin position="19"/>
        <end position="79"/>
    </location>
</feature>
<dbReference type="PRINTS" id="PR00455">
    <property type="entry name" value="HTHTETR"/>
</dbReference>
<dbReference type="GO" id="GO:0000976">
    <property type="term" value="F:transcription cis-regulatory region binding"/>
    <property type="evidence" value="ECO:0007669"/>
    <property type="project" value="TreeGrafter"/>
</dbReference>
<evidence type="ECO:0000259" key="5">
    <source>
        <dbReference type="PROSITE" id="PS50977"/>
    </source>
</evidence>
<accession>A0A5M3WDG7</accession>
<comment type="caution">
    <text evidence="6">The sequence shown here is derived from an EMBL/GenBank/DDBJ whole genome shotgun (WGS) entry which is preliminary data.</text>
</comment>
<dbReference type="SUPFAM" id="SSF46689">
    <property type="entry name" value="Homeodomain-like"/>
    <property type="match status" value="2"/>
</dbReference>
<evidence type="ECO:0000256" key="3">
    <source>
        <dbReference type="ARBA" id="ARBA00023163"/>
    </source>
</evidence>
<evidence type="ECO:0000313" key="7">
    <source>
        <dbReference type="Proteomes" id="UP000331127"/>
    </source>
</evidence>
<dbReference type="Gene3D" id="1.10.357.10">
    <property type="entry name" value="Tetracycline Repressor, domain 2"/>
    <property type="match status" value="2"/>
</dbReference>
<dbReference type="GO" id="GO:0003700">
    <property type="term" value="F:DNA-binding transcription factor activity"/>
    <property type="evidence" value="ECO:0007669"/>
    <property type="project" value="TreeGrafter"/>
</dbReference>
<feature type="DNA-binding region" description="H-T-H motif" evidence="4">
    <location>
        <begin position="42"/>
        <end position="61"/>
    </location>
</feature>
<evidence type="ECO:0000256" key="4">
    <source>
        <dbReference type="PROSITE-ProRule" id="PRU00335"/>
    </source>
</evidence>
<evidence type="ECO:0000256" key="2">
    <source>
        <dbReference type="ARBA" id="ARBA00023125"/>
    </source>
</evidence>
<feature type="domain" description="HTH tetR-type" evidence="5">
    <location>
        <begin position="215"/>
        <end position="275"/>
    </location>
</feature>
<proteinExistence type="predicted"/>
<dbReference type="InterPro" id="IPR050109">
    <property type="entry name" value="HTH-type_TetR-like_transc_reg"/>
</dbReference>
<feature type="DNA-binding region" description="H-T-H motif" evidence="4">
    <location>
        <begin position="238"/>
        <end position="257"/>
    </location>
</feature>
<dbReference type="PROSITE" id="PS01081">
    <property type="entry name" value="HTH_TETR_1"/>
    <property type="match status" value="1"/>
</dbReference>
<sequence>MATTTRNGHRAGAARLGAGQRRRQLAETAARRFYRYGYHAVALADVAAEVGVTAPAVYRHFRNKNALLAGAIDGALDVVDAAFAAAAESLDDLLFRLAGAALDRRDLWVLLQREMRHLGGAERARVEARFGEFVSRLSARLRQARPDADRGRLKLLVTAVLATMASASVSGVRLPRAEYLRVLAAAAAAAARTELPPAGPRTGPPAAPHRPQVTLSRTEELLETAIALFHERGYAGVSLDDIGAAIGLSGPSIYHHFATKSELLVTAFTQAAHRLAPQRGDTSLDELVRGYIRVGVQQRHLFGVYVTEAINLPQEDGRRIGAELAANVEEWSAALRLRRPDLSVTESHALVYAARGIVNDVVRVGHLHARPHVEAELETFLHAVLNADVTRDATATEQPSEIAG</sequence>
<organism evidence="6 7">
    <name type="scientific">Acrocarpospora macrocephala</name>
    <dbReference type="NCBI Taxonomy" id="150177"/>
    <lineage>
        <taxon>Bacteria</taxon>
        <taxon>Bacillati</taxon>
        <taxon>Actinomycetota</taxon>
        <taxon>Actinomycetes</taxon>
        <taxon>Streptosporangiales</taxon>
        <taxon>Streptosporangiaceae</taxon>
        <taxon>Acrocarpospora</taxon>
    </lineage>
</organism>
<dbReference type="RefSeq" id="WP_155352840.1">
    <property type="nucleotide sequence ID" value="NZ_BAAAHL010000077.1"/>
</dbReference>
<dbReference type="Gene3D" id="1.10.10.60">
    <property type="entry name" value="Homeodomain-like"/>
    <property type="match status" value="2"/>
</dbReference>
<dbReference type="PROSITE" id="PS50977">
    <property type="entry name" value="HTH_TETR_2"/>
    <property type="match status" value="2"/>
</dbReference>
<dbReference type="Proteomes" id="UP000331127">
    <property type="component" value="Unassembled WGS sequence"/>
</dbReference>
<name>A0A5M3WDG7_9ACTN</name>
<dbReference type="OrthoDB" id="4456617at2"/>
<keyword evidence="3" id="KW-0804">Transcription</keyword>
<keyword evidence="7" id="KW-1185">Reference proteome</keyword>
<dbReference type="InterPro" id="IPR001647">
    <property type="entry name" value="HTH_TetR"/>
</dbReference>